<evidence type="ECO:0000313" key="12">
    <source>
        <dbReference type="Proteomes" id="UP000006790"/>
    </source>
</evidence>
<reference evidence="12" key="1">
    <citation type="journal article" date="2012" name="G3 (Bethesda)">
        <title>Pichia sorbitophila, an interspecies yeast hybrid reveals early steps of genome resolution following polyploidization.</title>
        <authorList>
            <person name="Leh Louis V."/>
            <person name="Despons L."/>
            <person name="Friedrich A."/>
            <person name="Martin T."/>
            <person name="Durrens P."/>
            <person name="Casaregola S."/>
            <person name="Neuveglise C."/>
            <person name="Fairhead C."/>
            <person name="Marck C."/>
            <person name="Cruz J.A."/>
            <person name="Straub M.L."/>
            <person name="Kugler V."/>
            <person name="Sacerdot C."/>
            <person name="Uzunov Z."/>
            <person name="Thierry A."/>
            <person name="Weiss S."/>
            <person name="Bleykasten C."/>
            <person name="De Montigny J."/>
            <person name="Jacques N."/>
            <person name="Jung P."/>
            <person name="Lemaire M."/>
            <person name="Mallet S."/>
            <person name="Morel G."/>
            <person name="Richard G.F."/>
            <person name="Sarkar A."/>
            <person name="Savel G."/>
            <person name="Schacherer J."/>
            <person name="Seret M.L."/>
            <person name="Talla E."/>
            <person name="Samson G."/>
            <person name="Jubin C."/>
            <person name="Poulain J."/>
            <person name="Vacherie B."/>
            <person name="Barbe V."/>
            <person name="Pelletier E."/>
            <person name="Sherman D.J."/>
            <person name="Westhof E."/>
            <person name="Weissenbach J."/>
            <person name="Baret P.V."/>
            <person name="Wincker P."/>
            <person name="Gaillardin C."/>
            <person name="Dujon B."/>
            <person name="Souciet J.L."/>
        </authorList>
    </citation>
    <scope>NUCLEOTIDE SEQUENCE [LARGE SCALE GENOMIC DNA]</scope>
    <source>
        <strain evidence="12">CBS 270.75 / DBVPG 7215 / KCTC 17166 / NRRL Y-17582</strain>
    </source>
</reference>
<evidence type="ECO:0000256" key="3">
    <source>
        <dbReference type="ARBA" id="ARBA00022692"/>
    </source>
</evidence>
<dbReference type="InParanoid" id="G8JPB4"/>
<dbReference type="PROSITE" id="PS50192">
    <property type="entry name" value="T_SNARE"/>
    <property type="match status" value="1"/>
</dbReference>
<evidence type="ECO:0000256" key="8">
    <source>
        <dbReference type="ARBA" id="ARBA00046280"/>
    </source>
</evidence>
<dbReference type="GO" id="GO:0006891">
    <property type="term" value="P:intra-Golgi vesicle-mediated transport"/>
    <property type="evidence" value="ECO:0007669"/>
    <property type="project" value="EnsemblFungi"/>
</dbReference>
<keyword evidence="4" id="KW-0653">Protein transport</keyword>
<dbReference type="STRING" id="931890.G8JPB4"/>
<dbReference type="EMBL" id="CP002498">
    <property type="protein sequence ID" value="AET38172.1"/>
    <property type="molecule type" value="Genomic_DNA"/>
</dbReference>
<dbReference type="GO" id="GO:0000139">
    <property type="term" value="C:Golgi membrane"/>
    <property type="evidence" value="ECO:0007669"/>
    <property type="project" value="UniProtKB-SubCell"/>
</dbReference>
<evidence type="ECO:0000256" key="6">
    <source>
        <dbReference type="ARBA" id="ARBA00023034"/>
    </source>
</evidence>
<evidence type="ECO:0000256" key="7">
    <source>
        <dbReference type="ARBA" id="ARBA00023136"/>
    </source>
</evidence>
<proteinExistence type="predicted"/>
<accession>G8JPB4</accession>
<evidence type="ECO:0000256" key="9">
    <source>
        <dbReference type="SAM" id="Phobius"/>
    </source>
</evidence>
<dbReference type="GeneID" id="11470668"/>
<keyword evidence="7 9" id="KW-0472">Membrane</keyword>
<evidence type="ECO:0000256" key="1">
    <source>
        <dbReference type="ARBA" id="ARBA00004394"/>
    </source>
</evidence>
<dbReference type="GO" id="GO:0031201">
    <property type="term" value="C:SNARE complex"/>
    <property type="evidence" value="ECO:0007669"/>
    <property type="project" value="EnsemblFungi"/>
</dbReference>
<feature type="transmembrane region" description="Helical" evidence="9">
    <location>
        <begin position="75"/>
        <end position="94"/>
    </location>
</feature>
<keyword evidence="5 9" id="KW-1133">Transmembrane helix</keyword>
<dbReference type="RefSeq" id="XP_003644989.1">
    <property type="nucleotide sequence ID" value="XM_003644941.1"/>
</dbReference>
<dbReference type="GO" id="GO:0000138">
    <property type="term" value="C:Golgi trans cisterna"/>
    <property type="evidence" value="ECO:0007669"/>
    <property type="project" value="EnsemblFungi"/>
</dbReference>
<feature type="domain" description="T-SNARE coiled-coil homology" evidence="10">
    <location>
        <begin position="7"/>
        <end position="69"/>
    </location>
</feature>
<keyword evidence="2" id="KW-0813">Transport</keyword>
<dbReference type="OrthoDB" id="3063237at2759"/>
<dbReference type="KEGG" id="erc:Ecym_2442"/>
<dbReference type="SUPFAM" id="SSF58038">
    <property type="entry name" value="SNARE fusion complex"/>
    <property type="match status" value="1"/>
</dbReference>
<dbReference type="GO" id="GO:0005484">
    <property type="term" value="F:SNAP receptor activity"/>
    <property type="evidence" value="ECO:0007669"/>
    <property type="project" value="EnsemblFungi"/>
</dbReference>
<dbReference type="PANTHER" id="PTHR12791">
    <property type="entry name" value="GOLGI SNARE BET1-RELATED"/>
    <property type="match status" value="1"/>
</dbReference>
<evidence type="ECO:0000313" key="11">
    <source>
        <dbReference type="EMBL" id="AET38172.1"/>
    </source>
</evidence>
<dbReference type="Proteomes" id="UP000006790">
    <property type="component" value="Chromosome 2"/>
</dbReference>
<gene>
    <name evidence="11" type="ordered locus">Ecym_2442</name>
</gene>
<comment type="subcellular location">
    <subcellularLocation>
        <location evidence="8">Endomembrane system</location>
        <topology evidence="8">Single-pass type IV membrane protein</topology>
    </subcellularLocation>
    <subcellularLocation>
        <location evidence="1">Golgi apparatus membrane</location>
    </subcellularLocation>
</comment>
<dbReference type="GO" id="GO:0006888">
    <property type="term" value="P:endoplasmic reticulum to Golgi vesicle-mediated transport"/>
    <property type="evidence" value="ECO:0007669"/>
    <property type="project" value="EnsemblFungi"/>
</dbReference>
<dbReference type="eggNOG" id="ENOG502S4UD">
    <property type="taxonomic scope" value="Eukaryota"/>
</dbReference>
<dbReference type="OMA" id="NIWRMVG"/>
<evidence type="ECO:0000256" key="5">
    <source>
        <dbReference type="ARBA" id="ARBA00022989"/>
    </source>
</evidence>
<sequence>MSDSRYSQVENSNNRRLDELSNKLSTFRNINRDIGSQAAADNSFIDEMQNSFGALMLNIKNSSTRLARSMLAGNNIWRMVGLSLLVCFIIYNMFKLF</sequence>
<keyword evidence="12" id="KW-1185">Reference proteome</keyword>
<dbReference type="AlphaFoldDB" id="G8JPB4"/>
<protein>
    <recommendedName>
        <fullName evidence="10">t-SNARE coiled-coil homology domain-containing protein</fullName>
    </recommendedName>
</protein>
<dbReference type="HOGENOM" id="CLU_150783_1_0_1"/>
<dbReference type="FunCoup" id="G8JPB4">
    <property type="interactions" value="88"/>
</dbReference>
<keyword evidence="6" id="KW-0333">Golgi apparatus</keyword>
<keyword evidence="3 9" id="KW-0812">Transmembrane</keyword>
<organism evidence="11 12">
    <name type="scientific">Eremothecium cymbalariae (strain CBS 270.75 / DBVPG 7215 / KCTC 17166 / NRRL Y-17582)</name>
    <name type="common">Yeast</name>
    <dbReference type="NCBI Taxonomy" id="931890"/>
    <lineage>
        <taxon>Eukaryota</taxon>
        <taxon>Fungi</taxon>
        <taxon>Dikarya</taxon>
        <taxon>Ascomycota</taxon>
        <taxon>Saccharomycotina</taxon>
        <taxon>Saccharomycetes</taxon>
        <taxon>Saccharomycetales</taxon>
        <taxon>Saccharomycetaceae</taxon>
        <taxon>Eremothecium</taxon>
    </lineage>
</organism>
<dbReference type="GO" id="GO:0006906">
    <property type="term" value="P:vesicle fusion"/>
    <property type="evidence" value="ECO:0007669"/>
    <property type="project" value="EnsemblFungi"/>
</dbReference>
<dbReference type="CDD" id="cd15853">
    <property type="entry name" value="SNARE_Bet1"/>
    <property type="match status" value="1"/>
</dbReference>
<dbReference type="InterPro" id="IPR039899">
    <property type="entry name" value="BET1_SNARE"/>
</dbReference>
<dbReference type="InterPro" id="IPR000727">
    <property type="entry name" value="T_SNARE_dom"/>
</dbReference>
<evidence type="ECO:0000259" key="10">
    <source>
        <dbReference type="PROSITE" id="PS50192"/>
    </source>
</evidence>
<evidence type="ECO:0000256" key="2">
    <source>
        <dbReference type="ARBA" id="ARBA00022448"/>
    </source>
</evidence>
<dbReference type="GO" id="GO:0006886">
    <property type="term" value="P:intracellular protein transport"/>
    <property type="evidence" value="ECO:0007669"/>
    <property type="project" value="EnsemblFungi"/>
</dbReference>
<evidence type="ECO:0000256" key="4">
    <source>
        <dbReference type="ARBA" id="ARBA00022927"/>
    </source>
</evidence>
<dbReference type="SMART" id="SM00397">
    <property type="entry name" value="t_SNARE"/>
    <property type="match status" value="1"/>
</dbReference>
<name>G8JPB4_ERECY</name>